<dbReference type="InterPro" id="IPR058247">
    <property type="entry name" value="DUF1453"/>
</dbReference>
<gene>
    <name evidence="2" type="ORF">FCL54_17660</name>
</gene>
<evidence type="ECO:0000313" key="2">
    <source>
        <dbReference type="EMBL" id="TLS36017.1"/>
    </source>
</evidence>
<feature type="transmembrane region" description="Helical" evidence="1">
    <location>
        <begin position="6"/>
        <end position="22"/>
    </location>
</feature>
<feature type="transmembrane region" description="Helical" evidence="1">
    <location>
        <begin position="57"/>
        <end position="78"/>
    </location>
</feature>
<dbReference type="Proteomes" id="UP000308230">
    <property type="component" value="Unassembled WGS sequence"/>
</dbReference>
<dbReference type="AlphaFoldDB" id="A0A5R9EY30"/>
<organism evidence="2 3">
    <name type="scientific">Exobacillus caeni</name>
    <dbReference type="NCBI Taxonomy" id="2574798"/>
    <lineage>
        <taxon>Bacteria</taxon>
        <taxon>Bacillati</taxon>
        <taxon>Bacillota</taxon>
        <taxon>Bacilli</taxon>
        <taxon>Bacillales</taxon>
        <taxon>Guptibacillaceae</taxon>
        <taxon>Exobacillus</taxon>
    </lineage>
</organism>
<keyword evidence="1" id="KW-1133">Transmembrane helix</keyword>
<dbReference type="Pfam" id="PF07301">
    <property type="entry name" value="DUF1453"/>
    <property type="match status" value="1"/>
</dbReference>
<dbReference type="OrthoDB" id="2941182at2"/>
<comment type="caution">
    <text evidence="2">The sequence shown here is derived from an EMBL/GenBank/DDBJ whole genome shotgun (WGS) entry which is preliminary data.</text>
</comment>
<dbReference type="PANTHER" id="PTHR39164:SF1">
    <property type="entry name" value="PROTEIN CCDC"/>
    <property type="match status" value="1"/>
</dbReference>
<proteinExistence type="predicted"/>
<sequence>MNVSAIYGIMILVVGLVLWRRTRAMYRPIQGSGIKILIPVLFLLPAISMFSELPLQLNLWEIGAASLTGIVLSIPLVLTSNFEIREDGKIYAQKNKTFVIALIAIVAIRIVARQYFSALDPASVAVLFVTVAFSYIVPWRIASFLKFRKVKQSQASGEVMIGSVKRV</sequence>
<protein>
    <submittedName>
        <fullName evidence="2">Cytochrome c biogenesis protein CcdC</fullName>
    </submittedName>
</protein>
<dbReference type="PANTHER" id="PTHR39164">
    <property type="entry name" value="PROTEIN CCDC"/>
    <property type="match status" value="1"/>
</dbReference>
<dbReference type="RefSeq" id="WP_138128236.1">
    <property type="nucleotide sequence ID" value="NZ_SWLG01000014.1"/>
</dbReference>
<dbReference type="EMBL" id="SWLG01000014">
    <property type="protein sequence ID" value="TLS36017.1"/>
    <property type="molecule type" value="Genomic_DNA"/>
</dbReference>
<feature type="transmembrane region" description="Helical" evidence="1">
    <location>
        <begin position="98"/>
        <end position="116"/>
    </location>
</feature>
<keyword evidence="1" id="KW-0472">Membrane</keyword>
<keyword evidence="1" id="KW-0812">Transmembrane</keyword>
<evidence type="ECO:0000256" key="1">
    <source>
        <dbReference type="SAM" id="Phobius"/>
    </source>
</evidence>
<accession>A0A5R9EY30</accession>
<feature type="transmembrane region" description="Helical" evidence="1">
    <location>
        <begin position="34"/>
        <end position="51"/>
    </location>
</feature>
<keyword evidence="3" id="KW-1185">Reference proteome</keyword>
<dbReference type="InterPro" id="IPR031306">
    <property type="entry name" value="CcdC"/>
</dbReference>
<feature type="transmembrane region" description="Helical" evidence="1">
    <location>
        <begin position="122"/>
        <end position="142"/>
    </location>
</feature>
<reference evidence="2 3" key="1">
    <citation type="submission" date="2019-04" db="EMBL/GenBank/DDBJ databases">
        <title>Bacillus caeni sp. nov., a bacterium isolated from mangrove sediment.</title>
        <authorList>
            <person name="Huang H."/>
            <person name="Mo K."/>
            <person name="Hu Y."/>
        </authorList>
    </citation>
    <scope>NUCLEOTIDE SEQUENCE [LARGE SCALE GENOMIC DNA]</scope>
    <source>
        <strain evidence="2 3">HB172195</strain>
    </source>
</reference>
<evidence type="ECO:0000313" key="3">
    <source>
        <dbReference type="Proteomes" id="UP000308230"/>
    </source>
</evidence>
<name>A0A5R9EY30_9BACL</name>
<dbReference type="PIRSF" id="PIRSF021441">
    <property type="entry name" value="DUF1453"/>
    <property type="match status" value="1"/>
</dbReference>